<accession>A0A2S0L6G2</accession>
<reference evidence="2" key="1">
    <citation type="submission" date="2018-02" db="EMBL/GenBank/DDBJ databases">
        <authorList>
            <person name="Holder M.E."/>
            <person name="Ajami N.J."/>
            <person name="Petrosino J.F."/>
        </authorList>
    </citation>
    <scope>NUCLEOTIDE SEQUENCE [LARGE SCALE GENOMIC DNA]</scope>
    <source>
        <strain evidence="2">CCUG 47132</strain>
    </source>
</reference>
<evidence type="ECO:0000313" key="2">
    <source>
        <dbReference type="Proteomes" id="UP000237883"/>
    </source>
</evidence>
<dbReference type="AlphaFoldDB" id="A0A2S0L6G2"/>
<keyword evidence="2" id="KW-1185">Reference proteome</keyword>
<gene>
    <name evidence="1" type="ORF">C5Q96_08440</name>
</gene>
<evidence type="ECO:0000313" key="1">
    <source>
        <dbReference type="EMBL" id="AVM48880.1"/>
    </source>
</evidence>
<dbReference type="KEGG" id="mdv:C5Q96_08440"/>
<organism evidence="1 2">
    <name type="scientific">Mogibacterium diversum</name>
    <dbReference type="NCBI Taxonomy" id="114527"/>
    <lineage>
        <taxon>Bacteria</taxon>
        <taxon>Bacillati</taxon>
        <taxon>Bacillota</taxon>
        <taxon>Clostridia</taxon>
        <taxon>Peptostreptococcales</taxon>
        <taxon>Anaerovoracaceae</taxon>
        <taxon>Mogibacterium</taxon>
    </lineage>
</organism>
<name>A0A2S0L6G2_9FIRM</name>
<proteinExistence type="predicted"/>
<dbReference type="EMBL" id="CP027228">
    <property type="protein sequence ID" value="AVM48880.1"/>
    <property type="molecule type" value="Genomic_DNA"/>
</dbReference>
<sequence>MNKIQKVVVIAFAFVLSLSLMSFKKSSGSDVNTFIDKLRNAKNLEYEVTVYNKNSAANKYMKKFSSDTTIRQGQIQFDPQVFSEYVLSGYGTTNEDGRIAKAKRIFASADDLNSYARIYSPEPNKGYKGFTSPKENGWVWIDKDDVAAPEVGRSEDILKLYEKYANKFKKTEDDNYIYLDYSGDVSKDFEQVGKAQQTFADNKVFKSGKQYIKSVKLRIHLVIAKKDKATGEKMVPSEARIQIKAKGETDGVGAKLASEDNFIVSYRDINKINSIEKPAGI</sequence>
<dbReference type="Proteomes" id="UP000237883">
    <property type="component" value="Chromosome"/>
</dbReference>
<protein>
    <submittedName>
        <fullName evidence="1">Uncharacterized protein</fullName>
    </submittedName>
</protein>